<dbReference type="EMBL" id="CP034235">
    <property type="protein sequence ID" value="QGQ97693.1"/>
    <property type="molecule type" value="Genomic_DNA"/>
</dbReference>
<dbReference type="Proteomes" id="UP000426246">
    <property type="component" value="Chromosome"/>
</dbReference>
<protein>
    <submittedName>
        <fullName evidence="1">Uncharacterized protein</fullName>
    </submittedName>
</protein>
<gene>
    <name evidence="1" type="ORF">EHS13_23770</name>
</gene>
<keyword evidence="2" id="KW-1185">Reference proteome</keyword>
<organism evidence="1 2">
    <name type="scientific">Paenibacillus psychroresistens</name>
    <dbReference type="NCBI Taxonomy" id="1778678"/>
    <lineage>
        <taxon>Bacteria</taxon>
        <taxon>Bacillati</taxon>
        <taxon>Bacillota</taxon>
        <taxon>Bacilli</taxon>
        <taxon>Bacillales</taxon>
        <taxon>Paenibacillaceae</taxon>
        <taxon>Paenibacillus</taxon>
    </lineage>
</organism>
<reference evidence="2" key="1">
    <citation type="submission" date="2018-11" db="EMBL/GenBank/DDBJ databases">
        <title>Complete genome sequence of Paenibacillus sp. ML311-T8.</title>
        <authorList>
            <person name="Nam Y.-D."/>
            <person name="Kang J."/>
            <person name="Chung W.-H."/>
            <person name="Park Y.S."/>
        </authorList>
    </citation>
    <scope>NUCLEOTIDE SEQUENCE [LARGE SCALE GENOMIC DNA]</scope>
    <source>
        <strain evidence="2">ML311-T8</strain>
    </source>
</reference>
<accession>A0A6B8RQ99</accession>
<dbReference type="Gene3D" id="3.40.50.720">
    <property type="entry name" value="NAD(P)-binding Rossmann-like Domain"/>
    <property type="match status" value="1"/>
</dbReference>
<evidence type="ECO:0000313" key="1">
    <source>
        <dbReference type="EMBL" id="QGQ97693.1"/>
    </source>
</evidence>
<evidence type="ECO:0000313" key="2">
    <source>
        <dbReference type="Proteomes" id="UP000426246"/>
    </source>
</evidence>
<dbReference type="SUPFAM" id="SSF51735">
    <property type="entry name" value="NAD(P)-binding Rossmann-fold domains"/>
    <property type="match status" value="1"/>
</dbReference>
<dbReference type="InterPro" id="IPR036291">
    <property type="entry name" value="NAD(P)-bd_dom_sf"/>
</dbReference>
<name>A0A6B8RQ99_9BACL</name>
<dbReference type="KEGG" id="ppsc:EHS13_23770"/>
<proteinExistence type="predicted"/>
<sequence>MDLIGRNEFWKMGKFEGKVAVVTGGTSGIGLEAAQPSNLSLFLPKDTYHSNQHYNQKTLSFHPIVHWLQIVQTAPSKEASFSPYRS</sequence>
<dbReference type="AlphaFoldDB" id="A0A6B8RQ99"/>